<evidence type="ECO:0000313" key="1">
    <source>
        <dbReference type="EnsemblMetazoa" id="XP_022651555"/>
    </source>
</evidence>
<keyword evidence="2" id="KW-1185">Reference proteome</keyword>
<dbReference type="GeneID" id="111246351"/>
<dbReference type="SUPFAM" id="SSF82199">
    <property type="entry name" value="SET domain"/>
    <property type="match status" value="1"/>
</dbReference>
<sequence length="378" mass="43353">MLREFVPEVPDVTFRLFAKLLYKTHGREFSEFSENLFTGERRTFQDLLDHREDIKESPVVHTRFRTYLAFVLHTFPDNLKPDPDRALRVFGRMIINRFSVQSLYLEPIGEALYIGPSIHDHSCSPDAGFVFDGALLSIRAGRDLVVTDPRQIYICYIDILQTLEDRQSFLKEHYFFRCACPYCTDEQHLINRISAVKESIRDSLRGALTACVHGENESDAVQLDSVYQRARSLIEQDDSDEIALGKESTLKFWKIDALAVAFECAERLPHRRQTEAFKIGLRLLANFKLTYGECRPCVSVLCFRLAVIASEVLSKGNEQNEHELCQIIKDACTRLLATHGKDHPLTRRADCLAQQWPGSRSIIRSFVSHHTSNTTSTH</sequence>
<dbReference type="GO" id="GO:0005634">
    <property type="term" value="C:nucleus"/>
    <property type="evidence" value="ECO:0007669"/>
    <property type="project" value="TreeGrafter"/>
</dbReference>
<dbReference type="Gene3D" id="1.25.40.10">
    <property type="entry name" value="Tetratricopeptide repeat domain"/>
    <property type="match status" value="1"/>
</dbReference>
<dbReference type="RefSeq" id="XP_022651556.1">
    <property type="nucleotide sequence ID" value="XM_022795821.1"/>
</dbReference>
<dbReference type="EnsemblMetazoa" id="XM_022795820">
    <property type="protein sequence ID" value="XP_022651555"/>
    <property type="gene ID" value="LOC111246351"/>
</dbReference>
<dbReference type="AlphaFoldDB" id="A0A7M7JJZ0"/>
<proteinExistence type="predicted"/>
<dbReference type="Gene3D" id="2.170.270.10">
    <property type="entry name" value="SET domain"/>
    <property type="match status" value="1"/>
</dbReference>
<evidence type="ECO:0008006" key="3">
    <source>
        <dbReference type="Google" id="ProtNLM"/>
    </source>
</evidence>
<reference evidence="1" key="1">
    <citation type="submission" date="2021-01" db="UniProtKB">
        <authorList>
            <consortium name="EnsemblMetazoa"/>
        </authorList>
    </citation>
    <scope>IDENTIFICATION</scope>
</reference>
<protein>
    <recommendedName>
        <fullName evidence="3">SET domain-containing protein</fullName>
    </recommendedName>
</protein>
<name>A0A7M7JJZ0_VARDE</name>
<organism evidence="1 2">
    <name type="scientific">Varroa destructor</name>
    <name type="common">Honeybee mite</name>
    <dbReference type="NCBI Taxonomy" id="109461"/>
    <lineage>
        <taxon>Eukaryota</taxon>
        <taxon>Metazoa</taxon>
        <taxon>Ecdysozoa</taxon>
        <taxon>Arthropoda</taxon>
        <taxon>Chelicerata</taxon>
        <taxon>Arachnida</taxon>
        <taxon>Acari</taxon>
        <taxon>Parasitiformes</taxon>
        <taxon>Mesostigmata</taxon>
        <taxon>Gamasina</taxon>
        <taxon>Dermanyssoidea</taxon>
        <taxon>Varroidae</taxon>
        <taxon>Varroa</taxon>
    </lineage>
</organism>
<dbReference type="InterPro" id="IPR046341">
    <property type="entry name" value="SET_dom_sf"/>
</dbReference>
<dbReference type="Proteomes" id="UP000594260">
    <property type="component" value="Unplaced"/>
</dbReference>
<dbReference type="PANTHER" id="PTHR12197:SF251">
    <property type="entry name" value="EG:BACR7C10.4 PROTEIN"/>
    <property type="match status" value="1"/>
</dbReference>
<dbReference type="InterPro" id="IPR011990">
    <property type="entry name" value="TPR-like_helical_dom_sf"/>
</dbReference>
<dbReference type="EnsemblMetazoa" id="XM_022795821">
    <property type="protein sequence ID" value="XP_022651556"/>
    <property type="gene ID" value="LOC111246351"/>
</dbReference>
<dbReference type="InterPro" id="IPR050869">
    <property type="entry name" value="H3K4_H4K5_MeTrfase"/>
</dbReference>
<dbReference type="PANTHER" id="PTHR12197">
    <property type="entry name" value="HISTONE-LYSINE N-METHYLTRANSFERASE SMYD"/>
    <property type="match status" value="1"/>
</dbReference>
<dbReference type="RefSeq" id="XP_022651555.1">
    <property type="nucleotide sequence ID" value="XM_022795820.1"/>
</dbReference>
<evidence type="ECO:0000313" key="2">
    <source>
        <dbReference type="Proteomes" id="UP000594260"/>
    </source>
</evidence>
<accession>A0A7M7JJZ0</accession>